<comment type="similarity">
    <text evidence="8">Belongs to the TRAFAC class myosin-kinesin ATPase superfamily. Kinesin family.</text>
</comment>
<dbReference type="EMBL" id="ATLV01022063">
    <property type="status" value="NOT_ANNOTATED_CDS"/>
    <property type="molecule type" value="Genomic_DNA"/>
</dbReference>
<evidence type="ECO:0000256" key="6">
    <source>
        <dbReference type="ARBA" id="ARBA00023175"/>
    </source>
</evidence>
<sequence>MSDSKNVSTTSSKRAPMMLSGDISVEMRKQQAEAANAEKEWYKLIEAYRNTEGKRKPLPNVQAAGDDPVRVCVRTRPRSLEKRRSEVGVVWVRDSRMLIVHEPQTSVFQRKHLKNREFRFDYTFKGVRTKCNTAKPLVQSVLNGAIATCFAYGPLRSGKTYTMAGNIEGTTVISTNSGLYAFAARDLCNLRKSKMYRGKNLQVFDLGAGVKCRELKKGTEELVLKEKVMGSYKEFLAFIQSGNRRRNLPQTVENFGSFESHTIVSLTLEARGQQLLGPDPLYARGHPPDGRSSFSALEELFRAIRSPEILPFDGNWNLLAKVLEGSFVGVERSRRKACVIATIAPGMTSCEETLNTLRKAQRLKDLAVELIELIDPPDELMEIGDPASGTGTPENDNGLPQHRTLNEPISEPEQKEEEFLRKYQR</sequence>
<keyword evidence="3" id="KW-0493">Microtubule</keyword>
<reference evidence="11 13" key="1">
    <citation type="journal article" date="2014" name="BMC Genomics">
        <title>Genome sequence of Anopheles sinensis provides insight into genetics basis of mosquito competence for malaria parasites.</title>
        <authorList>
            <person name="Zhou D."/>
            <person name="Zhang D."/>
            <person name="Ding G."/>
            <person name="Shi L."/>
            <person name="Hou Q."/>
            <person name="Ye Y."/>
            <person name="Xu Y."/>
            <person name="Zhou H."/>
            <person name="Xiong C."/>
            <person name="Li S."/>
            <person name="Yu J."/>
            <person name="Hong S."/>
            <person name="Yu X."/>
            <person name="Zou P."/>
            <person name="Chen C."/>
            <person name="Chang X."/>
            <person name="Wang W."/>
            <person name="Lv Y."/>
            <person name="Sun Y."/>
            <person name="Ma L."/>
            <person name="Shen B."/>
            <person name="Zhu C."/>
        </authorList>
    </citation>
    <scope>NUCLEOTIDE SEQUENCE [LARGE SCALE GENOMIC DNA]</scope>
</reference>
<dbReference type="GO" id="GO:0003777">
    <property type="term" value="F:microtubule motor activity"/>
    <property type="evidence" value="ECO:0007669"/>
    <property type="project" value="InterPro"/>
</dbReference>
<feature type="region of interest" description="Disordered" evidence="9">
    <location>
        <begin position="379"/>
        <end position="425"/>
    </location>
</feature>
<feature type="region of interest" description="Disordered" evidence="9">
    <location>
        <begin position="1"/>
        <end position="20"/>
    </location>
</feature>
<evidence type="ECO:0000313" key="13">
    <source>
        <dbReference type="Proteomes" id="UP000030765"/>
    </source>
</evidence>
<dbReference type="PANTHER" id="PTHR47971">
    <property type="entry name" value="KINESIN-RELATED PROTEIN 6"/>
    <property type="match status" value="1"/>
</dbReference>
<dbReference type="Proteomes" id="UP000030765">
    <property type="component" value="Unassembled WGS sequence"/>
</dbReference>
<evidence type="ECO:0000256" key="8">
    <source>
        <dbReference type="PROSITE-ProRule" id="PRU00283"/>
    </source>
</evidence>
<evidence type="ECO:0000256" key="3">
    <source>
        <dbReference type="ARBA" id="ARBA00022701"/>
    </source>
</evidence>
<keyword evidence="5 8" id="KW-0067">ATP-binding</keyword>
<evidence type="ECO:0000256" key="4">
    <source>
        <dbReference type="ARBA" id="ARBA00022741"/>
    </source>
</evidence>
<keyword evidence="7" id="KW-0206">Cytoskeleton</keyword>
<evidence type="ECO:0000256" key="5">
    <source>
        <dbReference type="ARBA" id="ARBA00022840"/>
    </source>
</evidence>
<evidence type="ECO:0000256" key="7">
    <source>
        <dbReference type="ARBA" id="ARBA00023212"/>
    </source>
</evidence>
<name>A0A084WAB8_ANOSI</name>
<organism evidence="11">
    <name type="scientific">Anopheles sinensis</name>
    <name type="common">Mosquito</name>
    <dbReference type="NCBI Taxonomy" id="74873"/>
    <lineage>
        <taxon>Eukaryota</taxon>
        <taxon>Metazoa</taxon>
        <taxon>Ecdysozoa</taxon>
        <taxon>Arthropoda</taxon>
        <taxon>Hexapoda</taxon>
        <taxon>Insecta</taxon>
        <taxon>Pterygota</taxon>
        <taxon>Neoptera</taxon>
        <taxon>Endopterygota</taxon>
        <taxon>Diptera</taxon>
        <taxon>Nematocera</taxon>
        <taxon>Culicoidea</taxon>
        <taxon>Culicidae</taxon>
        <taxon>Anophelinae</taxon>
        <taxon>Anopheles</taxon>
    </lineage>
</organism>
<evidence type="ECO:0000256" key="1">
    <source>
        <dbReference type="ARBA" id="ARBA00004245"/>
    </source>
</evidence>
<dbReference type="InterPro" id="IPR036961">
    <property type="entry name" value="Kinesin_motor_dom_sf"/>
</dbReference>
<dbReference type="GO" id="GO:0007018">
    <property type="term" value="P:microtubule-based movement"/>
    <property type="evidence" value="ECO:0007669"/>
    <property type="project" value="InterPro"/>
</dbReference>
<feature type="binding site" evidence="8">
    <location>
        <begin position="153"/>
        <end position="160"/>
    </location>
    <ligand>
        <name>ATP</name>
        <dbReference type="ChEBI" id="CHEBI:30616"/>
    </ligand>
</feature>
<dbReference type="PRINTS" id="PR00380">
    <property type="entry name" value="KINESINHEAVY"/>
</dbReference>
<proteinExistence type="inferred from homology"/>
<protein>
    <submittedName>
        <fullName evidence="11">AGAP000159-PA-like protein</fullName>
    </submittedName>
</protein>
<comment type="subcellular location">
    <subcellularLocation>
        <location evidence="1">Cytoplasm</location>
        <location evidence="1">Cytoskeleton</location>
    </subcellularLocation>
</comment>
<dbReference type="EMBL" id="KE525327">
    <property type="protein sequence ID" value="KFB47162.1"/>
    <property type="molecule type" value="Genomic_DNA"/>
</dbReference>
<dbReference type="SUPFAM" id="SSF52540">
    <property type="entry name" value="P-loop containing nucleoside triphosphate hydrolases"/>
    <property type="match status" value="1"/>
</dbReference>
<evidence type="ECO:0000256" key="2">
    <source>
        <dbReference type="ARBA" id="ARBA00022490"/>
    </source>
</evidence>
<dbReference type="InterPro" id="IPR001752">
    <property type="entry name" value="Kinesin_motor_dom"/>
</dbReference>
<dbReference type="SMART" id="SM00129">
    <property type="entry name" value="KISc"/>
    <property type="match status" value="1"/>
</dbReference>
<reference evidence="12" key="2">
    <citation type="submission" date="2020-05" db="UniProtKB">
        <authorList>
            <consortium name="EnsemblMetazoa"/>
        </authorList>
    </citation>
    <scope>IDENTIFICATION</scope>
</reference>
<evidence type="ECO:0000259" key="10">
    <source>
        <dbReference type="PROSITE" id="PS50067"/>
    </source>
</evidence>
<dbReference type="PROSITE" id="PS50067">
    <property type="entry name" value="KINESIN_MOTOR_2"/>
    <property type="match status" value="1"/>
</dbReference>
<keyword evidence="2" id="KW-0963">Cytoplasm</keyword>
<dbReference type="EnsemblMetazoa" id="ASIC015093-RA">
    <property type="protein sequence ID" value="ASIC015093-PA"/>
    <property type="gene ID" value="ASIC015093"/>
</dbReference>
<dbReference type="GO" id="GO:0008017">
    <property type="term" value="F:microtubule binding"/>
    <property type="evidence" value="ECO:0007669"/>
    <property type="project" value="InterPro"/>
</dbReference>
<feature type="compositionally biased region" description="Polar residues" evidence="9">
    <location>
        <begin position="1"/>
        <end position="13"/>
    </location>
</feature>
<dbReference type="AlphaFoldDB" id="A0A084WAB8"/>
<keyword evidence="13" id="KW-1185">Reference proteome</keyword>
<dbReference type="OrthoDB" id="3176171at2759"/>
<dbReference type="STRING" id="74873.A0A084WAB8"/>
<dbReference type="PANTHER" id="PTHR47971:SF8">
    <property type="entry name" value="KINESIN-LIKE PROTEIN"/>
    <property type="match status" value="1"/>
</dbReference>
<dbReference type="OMA" id="YIENHEF"/>
<dbReference type="VEuPathDB" id="VectorBase:ASIC015093"/>
<evidence type="ECO:0000256" key="9">
    <source>
        <dbReference type="SAM" id="MobiDB-lite"/>
    </source>
</evidence>
<dbReference type="Gene3D" id="3.40.850.10">
    <property type="entry name" value="Kinesin motor domain"/>
    <property type="match status" value="2"/>
</dbReference>
<dbReference type="VEuPathDB" id="VectorBase:ASIS019901"/>
<evidence type="ECO:0000313" key="11">
    <source>
        <dbReference type="EMBL" id="KFB47162.1"/>
    </source>
</evidence>
<keyword evidence="4 8" id="KW-0547">Nucleotide-binding</keyword>
<dbReference type="GO" id="GO:0005874">
    <property type="term" value="C:microtubule"/>
    <property type="evidence" value="ECO:0007669"/>
    <property type="project" value="TreeGrafter"/>
</dbReference>
<keyword evidence="6 8" id="KW-0505">Motor protein</keyword>
<dbReference type="GO" id="GO:0005524">
    <property type="term" value="F:ATP binding"/>
    <property type="evidence" value="ECO:0007669"/>
    <property type="project" value="UniProtKB-UniRule"/>
</dbReference>
<feature type="domain" description="Kinesin motor" evidence="10">
    <location>
        <begin position="68"/>
        <end position="366"/>
    </location>
</feature>
<dbReference type="InterPro" id="IPR027417">
    <property type="entry name" value="P-loop_NTPase"/>
</dbReference>
<accession>A0A084WAB8</accession>
<dbReference type="Pfam" id="PF00225">
    <property type="entry name" value="Kinesin"/>
    <property type="match status" value="1"/>
</dbReference>
<gene>
    <name evidence="11" type="ORF">ZHAS_00015093</name>
</gene>
<dbReference type="InterPro" id="IPR027640">
    <property type="entry name" value="Kinesin-like_fam"/>
</dbReference>
<evidence type="ECO:0000313" key="12">
    <source>
        <dbReference type="EnsemblMetazoa" id="ASIC015093-PA"/>
    </source>
</evidence>
<dbReference type="GO" id="GO:0007019">
    <property type="term" value="P:microtubule depolymerization"/>
    <property type="evidence" value="ECO:0007669"/>
    <property type="project" value="TreeGrafter"/>
</dbReference>